<name>A0A6J7BIP1_9ZZZZ</name>
<proteinExistence type="predicted"/>
<feature type="compositionally biased region" description="Polar residues" evidence="1">
    <location>
        <begin position="68"/>
        <end position="109"/>
    </location>
</feature>
<organism evidence="4">
    <name type="scientific">freshwater metagenome</name>
    <dbReference type="NCBI Taxonomy" id="449393"/>
    <lineage>
        <taxon>unclassified sequences</taxon>
        <taxon>metagenomes</taxon>
        <taxon>ecological metagenomes</taxon>
    </lineage>
</organism>
<dbReference type="EMBL" id="CAEZXN010000048">
    <property type="protein sequence ID" value="CAB4706730.1"/>
    <property type="molecule type" value="Genomic_DNA"/>
</dbReference>
<gene>
    <name evidence="2" type="ORF">UFOPK2342_01723</name>
    <name evidence="3" type="ORF">UFOPK2423_01485</name>
    <name evidence="4" type="ORF">UFOPK3266_01597</name>
</gene>
<sequence length="459" mass="50853">MRKALLSLFVFLLCFSLPSPGFATPPKAGSSCTKLGATQNSGGKKFTCVKSGKKLIWNKGVLIPTPQPSVNSTSGATPPKSSFSPSPLQPNNPNEISSTSPTPGRFCTNENSQSAFGNEYLVCTYGVWGRKLGFRITPTTISVSTYTPKYGNVTEKELEKSILANWAEWKKKKIVNTPKVTVVLQDGYSKDWEVVTREVTTYTSNVLDGNGLKLVQVPYWVYGENEAFRIAAFNEFAKTATCNPPYIANSEEAIYCATADIGSGGLRIAKPGVPVANNYRLTEKDTRLLTYFVAHDTAIFYVVQTQYNDVAYTGNKYQIPAWIREGSAQLIGLLATNDLRNSGKSYVDLKGEAAFVGPKPESICSKDLQDAEGKEKIMPDHCSQAMHLYAVSLLVAKFGGLEALFKFHRLYGLNNDWVSDFKESFGISREDFYREWWAYLGIPKSDWPDLQLPTPPERY</sequence>
<accession>A0A6J7BIP1</accession>
<feature type="region of interest" description="Disordered" evidence="1">
    <location>
        <begin position="66"/>
        <end position="109"/>
    </location>
</feature>
<protein>
    <submittedName>
        <fullName evidence="4">Unannotated protein</fullName>
    </submittedName>
</protein>
<evidence type="ECO:0000313" key="3">
    <source>
        <dbReference type="EMBL" id="CAB4706730.1"/>
    </source>
</evidence>
<dbReference type="EMBL" id="CAFBAA010000062">
    <property type="protein sequence ID" value="CAB4845422.1"/>
    <property type="molecule type" value="Genomic_DNA"/>
</dbReference>
<evidence type="ECO:0000313" key="4">
    <source>
        <dbReference type="EMBL" id="CAB4845422.1"/>
    </source>
</evidence>
<dbReference type="EMBL" id="CAEZXB010000063">
    <property type="protein sequence ID" value="CAB4690116.1"/>
    <property type="molecule type" value="Genomic_DNA"/>
</dbReference>
<evidence type="ECO:0000256" key="1">
    <source>
        <dbReference type="SAM" id="MobiDB-lite"/>
    </source>
</evidence>
<dbReference type="AlphaFoldDB" id="A0A6J7BIP1"/>
<evidence type="ECO:0000313" key="2">
    <source>
        <dbReference type="EMBL" id="CAB4690116.1"/>
    </source>
</evidence>
<reference evidence="4" key="1">
    <citation type="submission" date="2020-05" db="EMBL/GenBank/DDBJ databases">
        <authorList>
            <person name="Chiriac C."/>
            <person name="Salcher M."/>
            <person name="Ghai R."/>
            <person name="Kavagutti S V."/>
        </authorList>
    </citation>
    <scope>NUCLEOTIDE SEQUENCE</scope>
</reference>